<gene>
    <name evidence="3" type="ORF">COLO4_28731</name>
</gene>
<evidence type="ECO:0000313" key="4">
    <source>
        <dbReference type="Proteomes" id="UP000187203"/>
    </source>
</evidence>
<dbReference type="PANTHER" id="PTHR36766">
    <property type="entry name" value="PLANT BROAD-SPECTRUM MILDEW RESISTANCE PROTEIN RPW8"/>
    <property type="match status" value="1"/>
</dbReference>
<dbReference type="GO" id="GO:0043531">
    <property type="term" value="F:ADP binding"/>
    <property type="evidence" value="ECO:0007669"/>
    <property type="project" value="InterPro"/>
</dbReference>
<dbReference type="GO" id="GO:0006952">
    <property type="term" value="P:defense response"/>
    <property type="evidence" value="ECO:0007669"/>
    <property type="project" value="UniProtKB-KW"/>
</dbReference>
<dbReference type="Gene3D" id="3.40.50.300">
    <property type="entry name" value="P-loop containing nucleotide triphosphate hydrolases"/>
    <property type="match status" value="1"/>
</dbReference>
<sequence length="218" mass="25210">MIIAKTMQKLRNFSDTEFFSVTDIKLNFQELEEALTILQLDAEKEKQVEAIDVDDAELRRWLGELQAILKELDGVGRKTSRGSTHTLRQTITLDPEFDIIGRLDDKENVIDVLFSDRYHNSVVNIFGIPSIGKTTLAKLVFNDQRVDRRFNTNVWITIPVDMDFEQLVIHFIYSISGKQHGRSHGVDELINLEYLSGALERYTKDNRFLIMLDKCEQS</sequence>
<evidence type="ECO:0000256" key="1">
    <source>
        <dbReference type="ARBA" id="ARBA00022821"/>
    </source>
</evidence>
<dbReference type="OrthoDB" id="1750347at2759"/>
<protein>
    <submittedName>
        <fullName evidence="3">NB-ARC domain-containing protein</fullName>
    </submittedName>
</protein>
<dbReference type="InterPro" id="IPR027417">
    <property type="entry name" value="P-loop_NTPase"/>
</dbReference>
<proteinExistence type="predicted"/>
<name>A0A1R3HIJ4_9ROSI</name>
<keyword evidence="1" id="KW-0611">Plant defense</keyword>
<evidence type="ECO:0000259" key="2">
    <source>
        <dbReference type="Pfam" id="PF00931"/>
    </source>
</evidence>
<dbReference type="AlphaFoldDB" id="A0A1R3HIJ4"/>
<accession>A0A1R3HIJ4</accession>
<organism evidence="3 4">
    <name type="scientific">Corchorus olitorius</name>
    <dbReference type="NCBI Taxonomy" id="93759"/>
    <lineage>
        <taxon>Eukaryota</taxon>
        <taxon>Viridiplantae</taxon>
        <taxon>Streptophyta</taxon>
        <taxon>Embryophyta</taxon>
        <taxon>Tracheophyta</taxon>
        <taxon>Spermatophyta</taxon>
        <taxon>Magnoliopsida</taxon>
        <taxon>eudicotyledons</taxon>
        <taxon>Gunneridae</taxon>
        <taxon>Pentapetalae</taxon>
        <taxon>rosids</taxon>
        <taxon>malvids</taxon>
        <taxon>Malvales</taxon>
        <taxon>Malvaceae</taxon>
        <taxon>Grewioideae</taxon>
        <taxon>Apeibeae</taxon>
        <taxon>Corchorus</taxon>
    </lineage>
</organism>
<dbReference type="Pfam" id="PF00931">
    <property type="entry name" value="NB-ARC"/>
    <property type="match status" value="1"/>
</dbReference>
<evidence type="ECO:0000313" key="3">
    <source>
        <dbReference type="EMBL" id="OMO70167.1"/>
    </source>
</evidence>
<dbReference type="EMBL" id="AWUE01020032">
    <property type="protein sequence ID" value="OMO70167.1"/>
    <property type="molecule type" value="Genomic_DNA"/>
</dbReference>
<reference evidence="4" key="1">
    <citation type="submission" date="2013-09" db="EMBL/GenBank/DDBJ databases">
        <title>Corchorus olitorius genome sequencing.</title>
        <authorList>
            <person name="Alam M."/>
            <person name="Haque M.S."/>
            <person name="Islam M.S."/>
            <person name="Emdad E.M."/>
            <person name="Islam M.M."/>
            <person name="Ahmed B."/>
            <person name="Halim A."/>
            <person name="Hossen Q.M.M."/>
            <person name="Hossain M.Z."/>
            <person name="Ahmed R."/>
            <person name="Khan M.M."/>
            <person name="Islam R."/>
            <person name="Rashid M.M."/>
            <person name="Khan S.A."/>
            <person name="Rahman M.S."/>
            <person name="Alam M."/>
            <person name="Yahiya A.S."/>
            <person name="Khan M.S."/>
            <person name="Azam M.S."/>
            <person name="Haque T."/>
            <person name="Lashkar M.Z.H."/>
            <person name="Akhand A.I."/>
            <person name="Morshed G."/>
            <person name="Roy S."/>
            <person name="Uddin K.S."/>
            <person name="Rabeya T."/>
            <person name="Hossain A.S."/>
            <person name="Chowdhury A."/>
            <person name="Snigdha A.R."/>
            <person name="Mortoza M.S."/>
            <person name="Matin S.A."/>
            <person name="Hoque S.M.E."/>
            <person name="Islam M.K."/>
            <person name="Roy D.K."/>
            <person name="Haider R."/>
            <person name="Moosa M.M."/>
            <person name="Elias S.M."/>
            <person name="Hasan A.M."/>
            <person name="Jahan S."/>
            <person name="Shafiuddin M."/>
            <person name="Mahmood N."/>
            <person name="Shommy N.S."/>
        </authorList>
    </citation>
    <scope>NUCLEOTIDE SEQUENCE [LARGE SCALE GENOMIC DNA]</scope>
    <source>
        <strain evidence="4">cv. O-4</strain>
    </source>
</reference>
<dbReference type="SUPFAM" id="SSF52540">
    <property type="entry name" value="P-loop containing nucleoside triphosphate hydrolases"/>
    <property type="match status" value="1"/>
</dbReference>
<keyword evidence="4" id="KW-1185">Reference proteome</keyword>
<dbReference type="Proteomes" id="UP000187203">
    <property type="component" value="Unassembled WGS sequence"/>
</dbReference>
<comment type="caution">
    <text evidence="3">The sequence shown here is derived from an EMBL/GenBank/DDBJ whole genome shotgun (WGS) entry which is preliminary data.</text>
</comment>
<dbReference type="STRING" id="93759.A0A1R3HIJ4"/>
<feature type="domain" description="NB-ARC" evidence="2">
    <location>
        <begin position="104"/>
        <end position="213"/>
    </location>
</feature>
<dbReference type="PANTHER" id="PTHR36766:SF70">
    <property type="entry name" value="DISEASE RESISTANCE PROTEIN RGA4"/>
    <property type="match status" value="1"/>
</dbReference>
<dbReference type="InterPro" id="IPR002182">
    <property type="entry name" value="NB-ARC"/>
</dbReference>